<feature type="coiled-coil region" evidence="1">
    <location>
        <begin position="43"/>
        <end position="70"/>
    </location>
</feature>
<reference evidence="4" key="1">
    <citation type="journal article" date="2019" name="Int. J. Syst. Evol. Microbiol.">
        <title>The Global Catalogue of Microorganisms (GCM) 10K type strain sequencing project: providing services to taxonomists for standard genome sequencing and annotation.</title>
        <authorList>
            <consortium name="The Broad Institute Genomics Platform"/>
            <consortium name="The Broad Institute Genome Sequencing Center for Infectious Disease"/>
            <person name="Wu L."/>
            <person name="Ma J."/>
        </authorList>
    </citation>
    <scope>NUCLEOTIDE SEQUENCE [LARGE SCALE GENOMIC DNA]</scope>
    <source>
        <strain evidence="4">JCM 17085</strain>
    </source>
</reference>
<proteinExistence type="predicted"/>
<dbReference type="Proteomes" id="UP001500841">
    <property type="component" value="Unassembled WGS sequence"/>
</dbReference>
<evidence type="ECO:0000313" key="3">
    <source>
        <dbReference type="EMBL" id="GAA4105016.1"/>
    </source>
</evidence>
<keyword evidence="4" id="KW-1185">Reference proteome</keyword>
<evidence type="ECO:0000256" key="1">
    <source>
        <dbReference type="SAM" id="Coils"/>
    </source>
</evidence>
<evidence type="ECO:0000256" key="2">
    <source>
        <dbReference type="SAM" id="Phobius"/>
    </source>
</evidence>
<accession>A0ABP7X5Q1</accession>
<keyword evidence="1" id="KW-0175">Coiled coil</keyword>
<keyword evidence="2" id="KW-0472">Membrane</keyword>
<feature type="transmembrane region" description="Helical" evidence="2">
    <location>
        <begin position="74"/>
        <end position="95"/>
    </location>
</feature>
<comment type="caution">
    <text evidence="3">The sequence shown here is derived from an EMBL/GenBank/DDBJ whole genome shotgun (WGS) entry which is preliminary data.</text>
</comment>
<gene>
    <name evidence="3" type="ORF">GCM10022392_33290</name>
</gene>
<sequence>MSNQFEAVMAKRTDAELLSVINSPVGDYQPLAVEAAKREFEKRNLSNDQISAAKTEIKQKEQNLETKANEPLNIVAKIFAFLFPGFLMLLFAVTYKADGYIRKYRESVRWTLYGLCFYIAFIVITGLWVYFQ</sequence>
<protein>
    <submittedName>
        <fullName evidence="3">Uncharacterized protein</fullName>
    </submittedName>
</protein>
<keyword evidence="2" id="KW-0812">Transmembrane</keyword>
<keyword evidence="2" id="KW-1133">Transmembrane helix</keyword>
<evidence type="ECO:0000313" key="4">
    <source>
        <dbReference type="Proteomes" id="UP001500841"/>
    </source>
</evidence>
<organism evidence="3 4">
    <name type="scientific">Mucilaginibacter panaciglaebae</name>
    <dbReference type="NCBI Taxonomy" id="502331"/>
    <lineage>
        <taxon>Bacteria</taxon>
        <taxon>Pseudomonadati</taxon>
        <taxon>Bacteroidota</taxon>
        <taxon>Sphingobacteriia</taxon>
        <taxon>Sphingobacteriales</taxon>
        <taxon>Sphingobacteriaceae</taxon>
        <taxon>Mucilaginibacter</taxon>
    </lineage>
</organism>
<dbReference type="RefSeq" id="WP_345107185.1">
    <property type="nucleotide sequence ID" value="NZ_BAABCV010000016.1"/>
</dbReference>
<name>A0ABP7X5Q1_9SPHI</name>
<dbReference type="EMBL" id="BAABCV010000016">
    <property type="protein sequence ID" value="GAA4105016.1"/>
    <property type="molecule type" value="Genomic_DNA"/>
</dbReference>
<feature type="transmembrane region" description="Helical" evidence="2">
    <location>
        <begin position="107"/>
        <end position="131"/>
    </location>
</feature>